<feature type="region of interest" description="Disordered" evidence="1">
    <location>
        <begin position="487"/>
        <end position="513"/>
    </location>
</feature>
<proteinExistence type="predicted"/>
<feature type="compositionally biased region" description="Polar residues" evidence="1">
    <location>
        <begin position="231"/>
        <end position="261"/>
    </location>
</feature>
<evidence type="ECO:0000313" key="3">
    <source>
        <dbReference type="Proteomes" id="UP000683360"/>
    </source>
</evidence>
<evidence type="ECO:0000256" key="1">
    <source>
        <dbReference type="SAM" id="MobiDB-lite"/>
    </source>
</evidence>
<reference evidence="2" key="1">
    <citation type="submission" date="2021-03" db="EMBL/GenBank/DDBJ databases">
        <authorList>
            <person name="Bekaert M."/>
        </authorList>
    </citation>
    <scope>NUCLEOTIDE SEQUENCE</scope>
</reference>
<feature type="compositionally biased region" description="Basic and acidic residues" evidence="1">
    <location>
        <begin position="135"/>
        <end position="144"/>
    </location>
</feature>
<feature type="compositionally biased region" description="Pro residues" evidence="1">
    <location>
        <begin position="665"/>
        <end position="676"/>
    </location>
</feature>
<feature type="compositionally biased region" description="Polar residues" evidence="1">
    <location>
        <begin position="353"/>
        <end position="367"/>
    </location>
</feature>
<feature type="compositionally biased region" description="Basic and acidic residues" evidence="1">
    <location>
        <begin position="620"/>
        <end position="633"/>
    </location>
</feature>
<gene>
    <name evidence="2" type="ORF">MEDL_65217</name>
</gene>
<organism evidence="2 3">
    <name type="scientific">Mytilus edulis</name>
    <name type="common">Blue mussel</name>
    <dbReference type="NCBI Taxonomy" id="6550"/>
    <lineage>
        <taxon>Eukaryota</taxon>
        <taxon>Metazoa</taxon>
        <taxon>Spiralia</taxon>
        <taxon>Lophotrochozoa</taxon>
        <taxon>Mollusca</taxon>
        <taxon>Bivalvia</taxon>
        <taxon>Autobranchia</taxon>
        <taxon>Pteriomorphia</taxon>
        <taxon>Mytilida</taxon>
        <taxon>Mytiloidea</taxon>
        <taxon>Mytilidae</taxon>
        <taxon>Mytilinae</taxon>
        <taxon>Mytilus</taxon>
    </lineage>
</organism>
<name>A0A8S3V7S6_MYTED</name>
<feature type="compositionally biased region" description="Basic and acidic residues" evidence="1">
    <location>
        <begin position="498"/>
        <end position="513"/>
    </location>
</feature>
<evidence type="ECO:0000313" key="2">
    <source>
        <dbReference type="EMBL" id="CAG2253706.1"/>
    </source>
</evidence>
<accession>A0A8S3V7S6</accession>
<feature type="region of interest" description="Disordered" evidence="1">
    <location>
        <begin position="334"/>
        <end position="419"/>
    </location>
</feature>
<feature type="compositionally biased region" description="Acidic residues" evidence="1">
    <location>
        <begin position="487"/>
        <end position="497"/>
    </location>
</feature>
<feature type="compositionally biased region" description="Polar residues" evidence="1">
    <location>
        <begin position="587"/>
        <end position="618"/>
    </location>
</feature>
<feature type="compositionally biased region" description="Basic and acidic residues" evidence="1">
    <location>
        <begin position="570"/>
        <end position="580"/>
    </location>
</feature>
<protein>
    <submittedName>
        <fullName evidence="2">Uncharacterized protein</fullName>
    </submittedName>
</protein>
<keyword evidence="3" id="KW-1185">Reference proteome</keyword>
<feature type="compositionally biased region" description="Low complexity" evidence="1">
    <location>
        <begin position="685"/>
        <end position="702"/>
    </location>
</feature>
<feature type="region of interest" description="Disordered" evidence="1">
    <location>
        <begin position="570"/>
        <end position="636"/>
    </location>
</feature>
<dbReference type="AlphaFoldDB" id="A0A8S3V7S6"/>
<feature type="region of interest" description="Disordered" evidence="1">
    <location>
        <begin position="118"/>
        <end position="144"/>
    </location>
</feature>
<feature type="region of interest" description="Disordered" evidence="1">
    <location>
        <begin position="650"/>
        <end position="747"/>
    </location>
</feature>
<dbReference type="OrthoDB" id="9994905at2759"/>
<dbReference type="EMBL" id="CAJPWZ010003160">
    <property type="protein sequence ID" value="CAG2253706.1"/>
    <property type="molecule type" value="Genomic_DNA"/>
</dbReference>
<feature type="compositionally biased region" description="Basic and acidic residues" evidence="1">
    <location>
        <begin position="368"/>
        <end position="379"/>
    </location>
</feature>
<feature type="region of interest" description="Disordered" evidence="1">
    <location>
        <begin position="231"/>
        <end position="265"/>
    </location>
</feature>
<feature type="compositionally biased region" description="Basic and acidic residues" evidence="1">
    <location>
        <begin position="338"/>
        <end position="349"/>
    </location>
</feature>
<feature type="compositionally biased region" description="Low complexity" evidence="1">
    <location>
        <begin position="650"/>
        <end position="664"/>
    </location>
</feature>
<dbReference type="Proteomes" id="UP000683360">
    <property type="component" value="Unassembled WGS sequence"/>
</dbReference>
<sequence>MRPKLLHKSKSLGDLDFRKLGLFKESTRCLLLEDHYYDWIALSELDDSSAKMNRVKHHLSPSNLSRNSGLTLSDAQLYDDDGSMENLTDRKLYNRSISQYMDRDSDKLKHSEIVNRSYDTAYENPKPPLRKNKKREYSNEKDKVAKSVKNTMHQSYSAEGYQKYKRASAESLQSLEDHDNQRVTPYEFLRQSDYGTLIKSSSGAYLFLDENNRESSNNNLRYVSEIEIQTQRSPQGGNGKLTRQASVTEKLSNPTKRSGSHSYKEAEDIIKPRFELSTYEFNEHKENDHLSPILQTKYGSSASANDVRQNLPLKAFTKYGLGTSPPPGVVLKLHQKQQKRDNTPMRASHDSAIISQVRRNSTDSSGSDQKREHEFHHSELNIGKLSTPPYPLVKSDSDSDINRTLSNSPNRPDRPPSYDEACQRTFMLKHGIPLEISEQDSQKQKEASLLAKQLYEESLRKYMEEHLNSPSVQNIDRKEISRKEEVIIEQEEGESDSSEGKEEETTLTKKDPKKIWEESMKAYEQIKSSSLDTSSAKKSLISDRSLLSLFNYIAVKVTHQKKAGIHVEQKETSVIRDSAKPRFSQVLRESNNSPEQSSSKIVGANVTSKVESKNSIQWKSKREPVTTPKRDSSADLPWSVKNLRSVFVNSNSSGQSSVSSSSESRPPPPPYQPPPPFRRDNARMSSSSNSSCSSSNTDNSANIPQTKSSLSHRRLGGPQAHDSFSDDSDTSSRRNSTNNSSDQESWTYLDTEVTGDSGVDGAPIGPLAFIVTDSRGNNFDSNRIFEQPPDFKIEYCIVRGATVNELKDVFLQRLNSVDTNRCLPIIVKVAVGINDFTKFIKNKNRERELVYSGAKGLEIYEKILEFKAAVKEKIPNALVGFITVPPISCKKYKEHCFENKKLTVSEISDDDLLKFQKDLEKEVELLNEKIIFGNCEKQSGHLKGCRTISWHRSFIFVPLIHVEQQVVAHTL</sequence>
<feature type="compositionally biased region" description="Low complexity" evidence="1">
    <location>
        <begin position="733"/>
        <end position="742"/>
    </location>
</feature>
<comment type="caution">
    <text evidence="2">The sequence shown here is derived from an EMBL/GenBank/DDBJ whole genome shotgun (WGS) entry which is preliminary data.</text>
</comment>